<protein>
    <submittedName>
        <fullName evidence="1">Uncharacterized protein</fullName>
    </submittedName>
</protein>
<reference evidence="1 2" key="1">
    <citation type="submission" date="2019-06" db="EMBL/GenBank/DDBJ databases">
        <title>A complete genome sequence for Luteibacter pinisoli MAH-14.</title>
        <authorList>
            <person name="Baltrus D.A."/>
        </authorList>
    </citation>
    <scope>NUCLEOTIDE SEQUENCE [LARGE SCALE GENOMIC DNA]</scope>
    <source>
        <strain evidence="1 2">MAH-14</strain>
    </source>
</reference>
<evidence type="ECO:0000313" key="1">
    <source>
        <dbReference type="EMBL" id="QDE40498.1"/>
    </source>
</evidence>
<organism evidence="1 2">
    <name type="scientific">Luteibacter pinisoli</name>
    <dbReference type="NCBI Taxonomy" id="2589080"/>
    <lineage>
        <taxon>Bacteria</taxon>
        <taxon>Pseudomonadati</taxon>
        <taxon>Pseudomonadota</taxon>
        <taxon>Gammaproteobacteria</taxon>
        <taxon>Lysobacterales</taxon>
        <taxon>Rhodanobacteraceae</taxon>
        <taxon>Luteibacter</taxon>
    </lineage>
</organism>
<dbReference type="OrthoDB" id="5957605at2"/>
<sequence>MFGWLASFGVQSRARTGSTTRWLAVSPRTLVEGLGQLGGVLYLAPRPTSCPANVLPPAGCLVENADLAPLLSTACVGLTCAITAEGPREWLDCVSREGDTLARIYLLPDTDYLAWDGLFADAIAIEAPDRRAPDREWLRASRARVLSFQRRRLVGFDVLGAREVLISTLGRGVARDIAVSESVAITS</sequence>
<evidence type="ECO:0000313" key="2">
    <source>
        <dbReference type="Proteomes" id="UP000316093"/>
    </source>
</evidence>
<dbReference type="KEGG" id="lpy:FIV34_15430"/>
<gene>
    <name evidence="1" type="ORF">FIV34_15430</name>
</gene>
<dbReference type="Proteomes" id="UP000316093">
    <property type="component" value="Chromosome"/>
</dbReference>
<keyword evidence="2" id="KW-1185">Reference proteome</keyword>
<dbReference type="RefSeq" id="WP_139984282.1">
    <property type="nucleotide sequence ID" value="NZ_CP041046.1"/>
</dbReference>
<name>A0A4Y5Z8S1_9GAMM</name>
<dbReference type="AlphaFoldDB" id="A0A4Y5Z8S1"/>
<proteinExistence type="predicted"/>
<dbReference type="SUPFAM" id="SSF144064">
    <property type="entry name" value="Heme iron utilization protein-like"/>
    <property type="match status" value="1"/>
</dbReference>
<accession>A0A4Y5Z8S1</accession>
<dbReference type="EMBL" id="CP041046">
    <property type="protein sequence ID" value="QDE40498.1"/>
    <property type="molecule type" value="Genomic_DNA"/>
</dbReference>